<organism evidence="1 2">
    <name type="scientific">Streptococcus troglodytae</name>
    <dbReference type="NCBI Taxonomy" id="1111760"/>
    <lineage>
        <taxon>Bacteria</taxon>
        <taxon>Bacillati</taxon>
        <taxon>Bacillota</taxon>
        <taxon>Bacilli</taxon>
        <taxon>Lactobacillales</taxon>
        <taxon>Streptococcaceae</taxon>
        <taxon>Streptococcus</taxon>
    </lineage>
</organism>
<proteinExistence type="predicted"/>
<name>A0A1L7LL11_9STRE</name>
<dbReference type="RefSeq" id="WP_128833675.1">
    <property type="nucleotide sequence ID" value="NZ_AP014612.1"/>
</dbReference>
<dbReference type="AlphaFoldDB" id="A0A1L7LL11"/>
<dbReference type="KEGG" id="strg:SRT_16000"/>
<dbReference type="NCBIfam" id="NF010584">
    <property type="entry name" value="PRK13977.1"/>
    <property type="match status" value="1"/>
</dbReference>
<gene>
    <name evidence="1" type="ORF">SRT_16000</name>
</gene>
<dbReference type="InterPro" id="IPR036188">
    <property type="entry name" value="FAD/NAD-bd_sf"/>
</dbReference>
<dbReference type="GO" id="GO:0050151">
    <property type="term" value="F:oleate hydratase activity"/>
    <property type="evidence" value="ECO:0007669"/>
    <property type="project" value="InterPro"/>
</dbReference>
<dbReference type="PANTHER" id="PTHR37417">
    <property type="entry name" value="67 KDA MYOSIN-CROSS-REACTIVE ANTIGEN FAMILY PROTEIN (AFU_ORTHOLOGUE AFUA_5G09970)"/>
    <property type="match status" value="1"/>
</dbReference>
<evidence type="ECO:0000313" key="1">
    <source>
        <dbReference type="EMBL" id="BAQ24861.1"/>
    </source>
</evidence>
<evidence type="ECO:0000313" key="2">
    <source>
        <dbReference type="Proteomes" id="UP000217758"/>
    </source>
</evidence>
<dbReference type="InterPro" id="IPR010354">
    <property type="entry name" value="Oleate_hydratase"/>
</dbReference>
<dbReference type="GO" id="GO:0071949">
    <property type="term" value="F:FAD binding"/>
    <property type="evidence" value="ECO:0007669"/>
    <property type="project" value="InterPro"/>
</dbReference>
<dbReference type="Gene3D" id="3.50.50.60">
    <property type="entry name" value="FAD/NAD(P)-binding domain"/>
    <property type="match status" value="3"/>
</dbReference>
<keyword evidence="2" id="KW-1185">Reference proteome</keyword>
<dbReference type="Proteomes" id="UP000217758">
    <property type="component" value="Chromosome"/>
</dbReference>
<sequence>MYYSSGNYEAFARPRKPAGVEHKSAYIIGSGLAALSAACFLVRDGQMPGKQVHILEKDSIPGGACDGYQYSDIGYVMRGGREMDNHFECMWDLFRSIPSIETEGVSVLDEYYWLNKADPNYSLCRATKKQGQDAHTDKRFTLSDKGAKEIMHLFFTPDEDLYNKRINEVFDGEVFDSNFWLYWRTMFAFENWHSALEMKLYLKRFIHHISGLPDFTALRFTKYNQYESMILPMIKYLESFGVVFHYNTKVVNITFDIQKDKKAAKSIAVIRDGQGEKIDLTENDLVFITNGGCVENSSYGSQDKAAVFNCEIREGGGWDMWRQIAKQAPSFGHPDKFCYDPERTNWMSATVTTLDDKIPPYIQEICKRNPFSGKIVTGGIVTVRDSNWLMSWTINRQPQFRNQPKDQLVVWVYALFSDKEGDYIKKPMRDCTGKEICAEWLYHLGVPLSEIDEMAKKSAKTVPCMMPYITAFFMPREKGDRPDVVPQGAVNFAFLGQFAETQRDTIFTTEYSIRTGMEAVYTLLNVDRGVPEVWGSTYDIRDLLHAAVALRDGKKITDMKLSLSEKIALKELLKKTKGTDLEKLLKDYHLV</sequence>
<dbReference type="EMBL" id="AP014612">
    <property type="protein sequence ID" value="BAQ24861.1"/>
    <property type="molecule type" value="Genomic_DNA"/>
</dbReference>
<dbReference type="GO" id="GO:0006631">
    <property type="term" value="P:fatty acid metabolic process"/>
    <property type="evidence" value="ECO:0007669"/>
    <property type="project" value="InterPro"/>
</dbReference>
<dbReference type="PANTHER" id="PTHR37417:SF3">
    <property type="entry name" value="MYOSIN-CROSSREACTIVE PROTEIN"/>
    <property type="match status" value="1"/>
</dbReference>
<dbReference type="SUPFAM" id="SSF51905">
    <property type="entry name" value="FAD/NAD(P)-binding domain"/>
    <property type="match status" value="1"/>
</dbReference>
<protein>
    <submittedName>
        <fullName evidence="1">67 kDa myosin-cross-reactive streptococcalantigen</fullName>
    </submittedName>
</protein>
<dbReference type="Pfam" id="PF06100">
    <property type="entry name" value="MCRA"/>
    <property type="match status" value="1"/>
</dbReference>
<reference evidence="1 2" key="1">
    <citation type="journal article" date="2016" name="Microbiol. Immunol.">
        <title>Complete genome sequence of Streptococcus troglodytae TKU31 isolated from the oral cavity of a chimpanzee (Pan troglodytes).</title>
        <authorList>
            <person name="Okamoto M."/>
            <person name="Naito M."/>
            <person name="Miyanohara M."/>
            <person name="Imai S."/>
            <person name="Nomura Y."/>
            <person name="Saito W."/>
            <person name="Momoi Y."/>
            <person name="Takada K."/>
            <person name="Miyabe-Nishiwaki T."/>
            <person name="Tomonaga M."/>
            <person name="Hanada N."/>
        </authorList>
    </citation>
    <scope>NUCLEOTIDE SEQUENCE [LARGE SCALE GENOMIC DNA]</scope>
    <source>
        <strain evidence="2">TKU 31</strain>
    </source>
</reference>
<accession>A0A1L7LL11</accession>